<dbReference type="EMBL" id="BFAV01000039">
    <property type="protein sequence ID" value="GBF32526.1"/>
    <property type="molecule type" value="Genomic_DNA"/>
</dbReference>
<keyword evidence="3" id="KW-1185">Reference proteome</keyword>
<comment type="caution">
    <text evidence="2">The sequence shown here is derived from an EMBL/GenBank/DDBJ whole genome shotgun (WGS) entry which is preliminary data.</text>
</comment>
<feature type="region of interest" description="Disordered" evidence="1">
    <location>
        <begin position="21"/>
        <end position="40"/>
    </location>
</feature>
<dbReference type="Proteomes" id="UP000239549">
    <property type="component" value="Unassembled WGS sequence"/>
</dbReference>
<name>A0A2L2XE66_9FIRM</name>
<protein>
    <submittedName>
        <fullName evidence="2">Uncharacterized protein</fullName>
    </submittedName>
</protein>
<sequence length="40" mass="4462">MSQKQYDASRDFIPTSRFSTISTMPIPLAPPSLFSDSNQV</sequence>
<gene>
    <name evidence="2" type="ORF">DCCM_0722</name>
</gene>
<reference evidence="3" key="1">
    <citation type="submission" date="2018-02" db="EMBL/GenBank/DDBJ databases">
        <title>Genome sequence of Desulfocucumis palustris strain NAW-5.</title>
        <authorList>
            <person name="Watanabe M."/>
            <person name="Kojima H."/>
            <person name="Fukui M."/>
        </authorList>
    </citation>
    <scope>NUCLEOTIDE SEQUENCE [LARGE SCALE GENOMIC DNA]</scope>
    <source>
        <strain evidence="3">NAW-5</strain>
    </source>
</reference>
<evidence type="ECO:0000313" key="3">
    <source>
        <dbReference type="Proteomes" id="UP000239549"/>
    </source>
</evidence>
<dbReference type="AlphaFoldDB" id="A0A2L2XE66"/>
<accession>A0A2L2XE66</accession>
<proteinExistence type="predicted"/>
<organism evidence="2 3">
    <name type="scientific">Desulfocucumis palustris</name>
    <dbReference type="NCBI Taxonomy" id="1898651"/>
    <lineage>
        <taxon>Bacteria</taxon>
        <taxon>Bacillati</taxon>
        <taxon>Bacillota</taxon>
        <taxon>Clostridia</taxon>
        <taxon>Eubacteriales</taxon>
        <taxon>Desulfocucumaceae</taxon>
        <taxon>Desulfocucumis</taxon>
    </lineage>
</organism>
<evidence type="ECO:0000313" key="2">
    <source>
        <dbReference type="EMBL" id="GBF32526.1"/>
    </source>
</evidence>
<evidence type="ECO:0000256" key="1">
    <source>
        <dbReference type="SAM" id="MobiDB-lite"/>
    </source>
</evidence>